<evidence type="ECO:0000313" key="3">
    <source>
        <dbReference type="WBParaSite" id="nRc.2.0.1.t12375-RA"/>
    </source>
</evidence>
<dbReference type="WBParaSite" id="nRc.2.0.1.t12375-RA">
    <property type="protein sequence ID" value="nRc.2.0.1.t12375-RA"/>
    <property type="gene ID" value="nRc.2.0.1.g12375"/>
</dbReference>
<sequence length="127" mass="14928">MIIKPLFMECMQNEIRDALKYRCFTNVTQMCDEAAYVEQQIFRNGLKSSHIPFIFPKPEPIFSLGSHTEQKKILHNLEHQVKELQLQIIPIIEWSLVIVRNKPLKPQKPHRINGPEIPGPLHRELPR</sequence>
<organism evidence="2 3">
    <name type="scientific">Romanomermis culicivorax</name>
    <name type="common">Nematode worm</name>
    <dbReference type="NCBI Taxonomy" id="13658"/>
    <lineage>
        <taxon>Eukaryota</taxon>
        <taxon>Metazoa</taxon>
        <taxon>Ecdysozoa</taxon>
        <taxon>Nematoda</taxon>
        <taxon>Enoplea</taxon>
        <taxon>Dorylaimia</taxon>
        <taxon>Mermithida</taxon>
        <taxon>Mermithoidea</taxon>
        <taxon>Mermithidae</taxon>
        <taxon>Romanomermis</taxon>
    </lineage>
</organism>
<evidence type="ECO:0000313" key="2">
    <source>
        <dbReference type="Proteomes" id="UP000887565"/>
    </source>
</evidence>
<reference evidence="3" key="1">
    <citation type="submission" date="2022-11" db="UniProtKB">
        <authorList>
            <consortium name="WormBaseParasite"/>
        </authorList>
    </citation>
    <scope>IDENTIFICATION</scope>
</reference>
<dbReference type="AlphaFoldDB" id="A0A915IDW7"/>
<accession>A0A915IDW7</accession>
<evidence type="ECO:0000256" key="1">
    <source>
        <dbReference type="SAM" id="MobiDB-lite"/>
    </source>
</evidence>
<keyword evidence="2" id="KW-1185">Reference proteome</keyword>
<dbReference type="Proteomes" id="UP000887565">
    <property type="component" value="Unplaced"/>
</dbReference>
<name>A0A915IDW7_ROMCU</name>
<proteinExistence type="predicted"/>
<feature type="region of interest" description="Disordered" evidence="1">
    <location>
        <begin position="107"/>
        <end position="127"/>
    </location>
</feature>
<protein>
    <submittedName>
        <fullName evidence="3">Uncharacterized protein</fullName>
    </submittedName>
</protein>